<dbReference type="PRINTS" id="PR00080">
    <property type="entry name" value="SDRFAMILY"/>
</dbReference>
<dbReference type="STRING" id="56484.A0A1Y2FJX4"/>
<dbReference type="AlphaFoldDB" id="A0A1Y2FJX4"/>
<dbReference type="OrthoDB" id="294295at2759"/>
<reference evidence="4 5" key="1">
    <citation type="submission" date="2016-07" db="EMBL/GenBank/DDBJ databases">
        <title>Pervasive Adenine N6-methylation of Active Genes in Fungi.</title>
        <authorList>
            <consortium name="DOE Joint Genome Institute"/>
            <person name="Mondo S.J."/>
            <person name="Dannebaum R.O."/>
            <person name="Kuo R.C."/>
            <person name="Labutti K."/>
            <person name="Haridas S."/>
            <person name="Kuo A."/>
            <person name="Salamov A."/>
            <person name="Ahrendt S.R."/>
            <person name="Lipzen A."/>
            <person name="Sullivan W."/>
            <person name="Andreopoulos W.B."/>
            <person name="Clum A."/>
            <person name="Lindquist E."/>
            <person name="Daum C."/>
            <person name="Ramamoorthy G.K."/>
            <person name="Gryganskyi A."/>
            <person name="Culley D."/>
            <person name="Magnuson J.K."/>
            <person name="James T.Y."/>
            <person name="O'Malley M.A."/>
            <person name="Stajich J.E."/>
            <person name="Spatafora J.W."/>
            <person name="Visel A."/>
            <person name="Grigoriev I.V."/>
        </authorList>
    </citation>
    <scope>NUCLEOTIDE SEQUENCE [LARGE SCALE GENOMIC DNA]</scope>
    <source>
        <strain evidence="4 5">12-1054</strain>
    </source>
</reference>
<dbReference type="InterPro" id="IPR036291">
    <property type="entry name" value="NAD(P)-bd_dom_sf"/>
</dbReference>
<accession>A0A1Y2FJX4</accession>
<comment type="caution">
    <text evidence="4">The sequence shown here is derived from an EMBL/GenBank/DDBJ whole genome shotgun (WGS) entry which is preliminary data.</text>
</comment>
<sequence>MSGSFLDNLFSLDGKTVLITGANRGLGAGMAEALGKAGANLVLVLRDTTQTEAVKRYTDMGIKTSAVQCDLGNVEQVEKLIEQVVASHRIDVLVNCGGINRRYKAHEFPVKDFNEVVQVNYLTPAQLMRDVGAYWIKEKIGGKIINIASIMSFQGGIEVSSYAGTKHGIVGLTKAYANEWAAHGICVNAIAPGYVATDLIEALLKDEKRNEAILGRIPANRYGETKDFWGVTVYLASQASDYCNGSVITVDGGWVGR</sequence>
<dbReference type="PROSITE" id="PS00061">
    <property type="entry name" value="ADH_SHORT"/>
    <property type="match status" value="1"/>
</dbReference>
<keyword evidence="3" id="KW-0560">Oxidoreductase</keyword>
<protein>
    <submittedName>
        <fullName evidence="4">2-deoxy-D-gluconate 3-dehydrogenase</fullName>
    </submittedName>
</protein>
<dbReference type="FunFam" id="3.40.50.720:FF:000084">
    <property type="entry name" value="Short-chain dehydrogenase reductase"/>
    <property type="match status" value="1"/>
</dbReference>
<name>A0A1Y2FJX4_PROLT</name>
<dbReference type="InterPro" id="IPR020904">
    <property type="entry name" value="Sc_DH/Rdtase_CS"/>
</dbReference>
<dbReference type="RefSeq" id="XP_040726290.1">
    <property type="nucleotide sequence ID" value="XM_040869006.1"/>
</dbReference>
<dbReference type="GO" id="GO:0016616">
    <property type="term" value="F:oxidoreductase activity, acting on the CH-OH group of donors, NAD or NADP as acceptor"/>
    <property type="evidence" value="ECO:0007669"/>
    <property type="project" value="TreeGrafter"/>
</dbReference>
<dbReference type="PANTHER" id="PTHR42760">
    <property type="entry name" value="SHORT-CHAIN DEHYDROGENASES/REDUCTASES FAMILY MEMBER"/>
    <property type="match status" value="1"/>
</dbReference>
<dbReference type="InterPro" id="IPR002347">
    <property type="entry name" value="SDR_fam"/>
</dbReference>
<keyword evidence="5" id="KW-1185">Reference proteome</keyword>
<dbReference type="SUPFAM" id="SSF51735">
    <property type="entry name" value="NAD(P)-binding Rossmann-fold domains"/>
    <property type="match status" value="1"/>
</dbReference>
<organism evidence="4 5">
    <name type="scientific">Protomyces lactucae-debilis</name>
    <dbReference type="NCBI Taxonomy" id="2754530"/>
    <lineage>
        <taxon>Eukaryota</taxon>
        <taxon>Fungi</taxon>
        <taxon>Dikarya</taxon>
        <taxon>Ascomycota</taxon>
        <taxon>Taphrinomycotina</taxon>
        <taxon>Taphrinomycetes</taxon>
        <taxon>Taphrinales</taxon>
        <taxon>Protomycetaceae</taxon>
        <taxon>Protomyces</taxon>
    </lineage>
</organism>
<dbReference type="OMA" id="LFGVQCD"/>
<gene>
    <name evidence="4" type="ORF">BCR37DRAFT_378267</name>
</gene>
<evidence type="ECO:0000313" key="5">
    <source>
        <dbReference type="Proteomes" id="UP000193685"/>
    </source>
</evidence>
<keyword evidence="2" id="KW-0521">NADP</keyword>
<evidence type="ECO:0000313" key="4">
    <source>
        <dbReference type="EMBL" id="ORY84272.1"/>
    </source>
</evidence>
<dbReference type="Proteomes" id="UP000193685">
    <property type="component" value="Unassembled WGS sequence"/>
</dbReference>
<dbReference type="PANTHER" id="PTHR42760:SF5">
    <property type="entry name" value="2-DEHYDRO-3-DEOXY-D-GLUCONATE 5-DEHYDROGENASE"/>
    <property type="match status" value="1"/>
</dbReference>
<comment type="similarity">
    <text evidence="1">Belongs to the short-chain dehydrogenases/reductases (SDR) family.</text>
</comment>
<proteinExistence type="inferred from homology"/>
<dbReference type="Gene3D" id="3.40.50.720">
    <property type="entry name" value="NAD(P)-binding Rossmann-like Domain"/>
    <property type="match status" value="1"/>
</dbReference>
<evidence type="ECO:0000256" key="3">
    <source>
        <dbReference type="ARBA" id="ARBA00023002"/>
    </source>
</evidence>
<dbReference type="GeneID" id="63785605"/>
<dbReference type="PRINTS" id="PR00081">
    <property type="entry name" value="GDHRDH"/>
</dbReference>
<dbReference type="Pfam" id="PF13561">
    <property type="entry name" value="adh_short_C2"/>
    <property type="match status" value="1"/>
</dbReference>
<evidence type="ECO:0000256" key="1">
    <source>
        <dbReference type="ARBA" id="ARBA00006484"/>
    </source>
</evidence>
<evidence type="ECO:0000256" key="2">
    <source>
        <dbReference type="ARBA" id="ARBA00022857"/>
    </source>
</evidence>
<dbReference type="EMBL" id="MCFI01000006">
    <property type="protein sequence ID" value="ORY84272.1"/>
    <property type="molecule type" value="Genomic_DNA"/>
</dbReference>